<dbReference type="PROSITE" id="PS51257">
    <property type="entry name" value="PROKAR_LIPOPROTEIN"/>
    <property type="match status" value="1"/>
</dbReference>
<feature type="domain" description="Carboxymuconolactone decarboxylase-like" evidence="1">
    <location>
        <begin position="47"/>
        <end position="130"/>
    </location>
</feature>
<proteinExistence type="predicted"/>
<dbReference type="InterPro" id="IPR003779">
    <property type="entry name" value="CMD-like"/>
</dbReference>
<reference evidence="2 3" key="1">
    <citation type="submission" date="2021-02" db="EMBL/GenBank/DDBJ databases">
        <authorList>
            <person name="Vanwijnsberghe S."/>
        </authorList>
    </citation>
    <scope>NUCLEOTIDE SEQUENCE [LARGE SCALE GENOMIC DNA]</scope>
    <source>
        <strain evidence="2 3">R-69658</strain>
    </source>
</reference>
<comment type="caution">
    <text evidence="2">The sequence shown here is derived from an EMBL/GenBank/DDBJ whole genome shotgun (WGS) entry which is preliminary data.</text>
</comment>
<protein>
    <recommendedName>
        <fullName evidence="1">Carboxymuconolactone decarboxylase-like domain-containing protein</fullName>
    </recommendedName>
</protein>
<sequence>MRIFAVAMMSLAFGTAACSQFERKTDMESLDRASPSNLLTGMGTVSPALERYTNDVVLGDLWKRPQLSVRDRSVVTLSVLIARNQSAELPFYLDLALEGGLKPSEISEIITHLAFYSGWANATAAVKVTNAVFERHGIAVAQLPPAAVDLLPLDEAAEAQRESTVQQNFGAVSPGVVQFTRDALFNDLWLRPGLAPRDRSLVTVSALVATGQVAQLTYHLNRAMDNGLSKAQASEVMTQLAFYAG</sequence>
<evidence type="ECO:0000313" key="2">
    <source>
        <dbReference type="EMBL" id="CAE6855915.1"/>
    </source>
</evidence>
<evidence type="ECO:0000259" key="1">
    <source>
        <dbReference type="Pfam" id="PF02627"/>
    </source>
</evidence>
<dbReference type="EMBL" id="CAJNAU010000137">
    <property type="protein sequence ID" value="CAE6855915.1"/>
    <property type="molecule type" value="Genomic_DNA"/>
</dbReference>
<accession>A0ABM8T470</accession>
<dbReference type="Proteomes" id="UP000674425">
    <property type="component" value="Unassembled WGS sequence"/>
</dbReference>
<dbReference type="InterPro" id="IPR052512">
    <property type="entry name" value="4CMD/NDH-1_regulator"/>
</dbReference>
<feature type="domain" description="Carboxymuconolactone decarboxylase-like" evidence="1">
    <location>
        <begin position="174"/>
        <end position="245"/>
    </location>
</feature>
<evidence type="ECO:0000313" key="3">
    <source>
        <dbReference type="Proteomes" id="UP000674425"/>
    </source>
</evidence>
<gene>
    <name evidence="2" type="ORF">R69658_07387</name>
</gene>
<dbReference type="SUPFAM" id="SSF69118">
    <property type="entry name" value="AhpD-like"/>
    <property type="match status" value="1"/>
</dbReference>
<dbReference type="PANTHER" id="PTHR33570:SF9">
    <property type="entry name" value="BLL4600 PROTEIN"/>
    <property type="match status" value="1"/>
</dbReference>
<organism evidence="2 3">
    <name type="scientific">Paraburkholderia aspalathi</name>
    <dbReference type="NCBI Taxonomy" id="1324617"/>
    <lineage>
        <taxon>Bacteria</taxon>
        <taxon>Pseudomonadati</taxon>
        <taxon>Pseudomonadota</taxon>
        <taxon>Betaproteobacteria</taxon>
        <taxon>Burkholderiales</taxon>
        <taxon>Burkholderiaceae</taxon>
        <taxon>Paraburkholderia</taxon>
    </lineage>
</organism>
<dbReference type="Gene3D" id="1.20.1290.10">
    <property type="entry name" value="AhpD-like"/>
    <property type="match status" value="1"/>
</dbReference>
<dbReference type="Pfam" id="PF02627">
    <property type="entry name" value="CMD"/>
    <property type="match status" value="2"/>
</dbReference>
<dbReference type="InterPro" id="IPR029032">
    <property type="entry name" value="AhpD-like"/>
</dbReference>
<dbReference type="PANTHER" id="PTHR33570">
    <property type="entry name" value="4-CARBOXYMUCONOLACTONE DECARBOXYLASE FAMILY PROTEIN"/>
    <property type="match status" value="1"/>
</dbReference>
<name>A0ABM8T470_9BURK</name>
<keyword evidence="3" id="KW-1185">Reference proteome</keyword>